<gene>
    <name evidence="2" type="ORF">SAMN05216233_11899</name>
</gene>
<dbReference type="Proteomes" id="UP000198870">
    <property type="component" value="Unassembled WGS sequence"/>
</dbReference>
<dbReference type="NCBIfam" id="NF038038">
    <property type="entry name" value="cytoc_DsrJ"/>
    <property type="match status" value="1"/>
</dbReference>
<keyword evidence="3" id="KW-1185">Reference proteome</keyword>
<dbReference type="InterPro" id="IPR047668">
    <property type="entry name" value="DsrJ"/>
</dbReference>
<feature type="transmembrane region" description="Helical" evidence="1">
    <location>
        <begin position="7"/>
        <end position="24"/>
    </location>
</feature>
<dbReference type="AlphaFoldDB" id="A0A1G5IB17"/>
<keyword evidence="1" id="KW-0472">Membrane</keyword>
<dbReference type="SUPFAM" id="SSF48695">
    <property type="entry name" value="Multiheme cytochromes"/>
    <property type="match status" value="1"/>
</dbReference>
<dbReference type="OrthoDB" id="9790557at2"/>
<reference evidence="2 3" key="1">
    <citation type="submission" date="2016-10" db="EMBL/GenBank/DDBJ databases">
        <authorList>
            <person name="de Groot N.N."/>
        </authorList>
    </citation>
    <scope>NUCLEOTIDE SEQUENCE [LARGE SCALE GENOMIC DNA]</scope>
    <source>
        <strain evidence="2 3">AA1</strain>
    </source>
</reference>
<dbReference type="STRING" id="419481.SAMN05216233_11899"/>
<evidence type="ECO:0000256" key="1">
    <source>
        <dbReference type="SAM" id="Phobius"/>
    </source>
</evidence>
<protein>
    <submittedName>
        <fullName evidence="2">Putative sulfite reductase-associated electron transfer protein DsrJ</fullName>
    </submittedName>
</protein>
<dbReference type="InterPro" id="IPR036280">
    <property type="entry name" value="Multihaem_cyt_sf"/>
</dbReference>
<dbReference type="RefSeq" id="WP_092213544.1">
    <property type="nucleotide sequence ID" value="NZ_FMUX01000018.1"/>
</dbReference>
<proteinExistence type="predicted"/>
<dbReference type="EMBL" id="FMUX01000018">
    <property type="protein sequence ID" value="SCY72799.1"/>
    <property type="molecule type" value="Genomic_DNA"/>
</dbReference>
<name>A0A1G5IB17_9BACT</name>
<sequence>MNDKGKILAGVAIFAVLVSFPFWYNTGSAKPAPELVIAPEAKAAGACILPKDQMAKEHMRLLDGWRNSVVRDGQRVYVADDGKKYNMSLSNTCLECHTNKADFCDKCHEYASVNPYCWDCHVNPKEK</sequence>
<evidence type="ECO:0000313" key="2">
    <source>
        <dbReference type="EMBL" id="SCY72799.1"/>
    </source>
</evidence>
<keyword evidence="1" id="KW-0812">Transmembrane</keyword>
<accession>A0A1G5IB17</accession>
<evidence type="ECO:0000313" key="3">
    <source>
        <dbReference type="Proteomes" id="UP000198870"/>
    </source>
</evidence>
<organism evidence="2 3">
    <name type="scientific">Desulfoluna spongiiphila</name>
    <dbReference type="NCBI Taxonomy" id="419481"/>
    <lineage>
        <taxon>Bacteria</taxon>
        <taxon>Pseudomonadati</taxon>
        <taxon>Thermodesulfobacteriota</taxon>
        <taxon>Desulfobacteria</taxon>
        <taxon>Desulfobacterales</taxon>
        <taxon>Desulfolunaceae</taxon>
        <taxon>Desulfoluna</taxon>
    </lineage>
</organism>
<keyword evidence="1" id="KW-1133">Transmembrane helix</keyword>